<dbReference type="EMBL" id="CM037157">
    <property type="protein sequence ID" value="KAH7849853.1"/>
    <property type="molecule type" value="Genomic_DNA"/>
</dbReference>
<evidence type="ECO:0000313" key="1">
    <source>
        <dbReference type="EMBL" id="KAH7849853.1"/>
    </source>
</evidence>
<sequence length="238" mass="27324">MSNHTPSMDSSTVFCSDDDLSLRFKSFSLTEEEQGEIFLSPDDVVESIAECQTSLFGKVISQKPPNLVGLRNTLEKVWGYPKNFCVLAVGNGIFQFIFPSDLEASRVLRGKPWFFNNNFLNLERWHPNKALKDYCFDFTPMWIQVWGLPMQYLSKDVVVKLGMKFGDVDDVRIPQSGIREGRFLRIRTYINVKQPLKGGCLIKLSGNIPSWIEFRYEKLPSFCRYCGKVGQEFLGCDK</sequence>
<proteinExistence type="predicted"/>
<name>A0ACB7Y8Q1_9ERIC</name>
<accession>A0ACB7Y8Q1</accession>
<keyword evidence="2" id="KW-1185">Reference proteome</keyword>
<organism evidence="1 2">
    <name type="scientific">Vaccinium darrowii</name>
    <dbReference type="NCBI Taxonomy" id="229202"/>
    <lineage>
        <taxon>Eukaryota</taxon>
        <taxon>Viridiplantae</taxon>
        <taxon>Streptophyta</taxon>
        <taxon>Embryophyta</taxon>
        <taxon>Tracheophyta</taxon>
        <taxon>Spermatophyta</taxon>
        <taxon>Magnoliopsida</taxon>
        <taxon>eudicotyledons</taxon>
        <taxon>Gunneridae</taxon>
        <taxon>Pentapetalae</taxon>
        <taxon>asterids</taxon>
        <taxon>Ericales</taxon>
        <taxon>Ericaceae</taxon>
        <taxon>Vaccinioideae</taxon>
        <taxon>Vaccinieae</taxon>
        <taxon>Vaccinium</taxon>
    </lineage>
</organism>
<comment type="caution">
    <text evidence="1">The sequence shown here is derived from an EMBL/GenBank/DDBJ whole genome shotgun (WGS) entry which is preliminary data.</text>
</comment>
<protein>
    <submittedName>
        <fullName evidence="1">Uncharacterized protein</fullName>
    </submittedName>
</protein>
<reference evidence="1 2" key="1">
    <citation type="journal article" date="2021" name="Hortic Res">
        <title>High-quality reference genome and annotation aids understanding of berry development for evergreen blueberry (Vaccinium darrowii).</title>
        <authorList>
            <person name="Yu J."/>
            <person name="Hulse-Kemp A.M."/>
            <person name="Babiker E."/>
            <person name="Staton M."/>
        </authorList>
    </citation>
    <scope>NUCLEOTIDE SEQUENCE [LARGE SCALE GENOMIC DNA]</scope>
    <source>
        <strain evidence="2">cv. NJ 8807/NJ 8810</strain>
        <tissue evidence="1">Young leaf</tissue>
    </source>
</reference>
<gene>
    <name evidence="1" type="ORF">Vadar_023930</name>
</gene>
<dbReference type="Proteomes" id="UP000828048">
    <property type="component" value="Chromosome 7"/>
</dbReference>
<evidence type="ECO:0000313" key="2">
    <source>
        <dbReference type="Proteomes" id="UP000828048"/>
    </source>
</evidence>